<gene>
    <name evidence="2" type="ORF">roselon_02824</name>
</gene>
<accession>W8S4I8</accession>
<dbReference type="InterPro" id="IPR012347">
    <property type="entry name" value="Ferritin-like"/>
</dbReference>
<dbReference type="eggNOG" id="ENOG5033BZK">
    <property type="taxonomic scope" value="Bacteria"/>
</dbReference>
<evidence type="ECO:0000259" key="1">
    <source>
        <dbReference type="Pfam" id="PF09537"/>
    </source>
</evidence>
<reference evidence="2 3" key="1">
    <citation type="submission" date="2013-03" db="EMBL/GenBank/DDBJ databases">
        <authorList>
            <person name="Fiebig A."/>
            <person name="Goeker M."/>
            <person name="Klenk H.-P.P."/>
        </authorList>
    </citation>
    <scope>NUCLEOTIDE SEQUENCE [LARGE SCALE GENOMIC DNA]</scope>
    <source>
        <strain evidence="3">DSM 19469</strain>
    </source>
</reference>
<dbReference type="Gene3D" id="1.20.1260.10">
    <property type="match status" value="1"/>
</dbReference>
<dbReference type="AlphaFoldDB" id="W8S4I8"/>
<evidence type="ECO:0000313" key="2">
    <source>
        <dbReference type="EMBL" id="AHM05122.1"/>
    </source>
</evidence>
<feature type="domain" description="DUF2383" evidence="1">
    <location>
        <begin position="10"/>
        <end position="114"/>
    </location>
</feature>
<dbReference type="RefSeq" id="WP_198020758.1">
    <property type="nucleotide sequence ID" value="NZ_CP004372.1"/>
</dbReference>
<dbReference type="HOGENOM" id="CLU_114531_3_1_5"/>
<dbReference type="Proteomes" id="UP000019593">
    <property type="component" value="Chromosome"/>
</dbReference>
<dbReference type="Pfam" id="PF09537">
    <property type="entry name" value="DUF2383"/>
    <property type="match status" value="1"/>
</dbReference>
<dbReference type="KEGG" id="red:roselon_02824"/>
<sequence length="143" mass="15691">MPIDTHDPTAALSQLTTNIADIIRGYEVMEDKADVELRPVAQRLHALHEAHAAELLTVMENMGGRPEDTGSMMGAVHQAVATGRDWLGTLDASAIPQIVSGEERLLSSYDAALDTAEPRPELHKLLLHQRDTLKSQIDALKRH</sequence>
<dbReference type="InterPro" id="IPR019052">
    <property type="entry name" value="DUF2383"/>
</dbReference>
<keyword evidence="3" id="KW-1185">Reference proteome</keyword>
<organism evidence="2 3">
    <name type="scientific">Roseicyclus elongatus DSM 19469</name>
    <dbReference type="NCBI Taxonomy" id="1294273"/>
    <lineage>
        <taxon>Bacteria</taxon>
        <taxon>Pseudomonadati</taxon>
        <taxon>Pseudomonadota</taxon>
        <taxon>Alphaproteobacteria</taxon>
        <taxon>Rhodobacterales</taxon>
        <taxon>Roseobacteraceae</taxon>
        <taxon>Roseicyclus</taxon>
    </lineage>
</organism>
<dbReference type="EMBL" id="CP004372">
    <property type="protein sequence ID" value="AHM05122.1"/>
    <property type="molecule type" value="Genomic_DNA"/>
</dbReference>
<dbReference type="STRING" id="1294273.roselon_02824"/>
<proteinExistence type="predicted"/>
<name>W8S4I8_9RHOB</name>
<protein>
    <recommendedName>
        <fullName evidence="1">DUF2383 domain-containing protein</fullName>
    </recommendedName>
</protein>
<evidence type="ECO:0000313" key="3">
    <source>
        <dbReference type="Proteomes" id="UP000019593"/>
    </source>
</evidence>